<dbReference type="InterPro" id="IPR031311">
    <property type="entry name" value="CHIT_BIND_RR_consensus"/>
</dbReference>
<dbReference type="PROSITE" id="PS51155">
    <property type="entry name" value="CHIT_BIND_RR_2"/>
    <property type="match status" value="1"/>
</dbReference>
<gene>
    <name evidence="4" type="ORF">NQ315_004949</name>
</gene>
<dbReference type="GO" id="GO:0062129">
    <property type="term" value="C:chitin-based extracellular matrix"/>
    <property type="evidence" value="ECO:0007669"/>
    <property type="project" value="TreeGrafter"/>
</dbReference>
<keyword evidence="3" id="KW-0732">Signal</keyword>
<evidence type="ECO:0000256" key="1">
    <source>
        <dbReference type="ARBA" id="ARBA00022460"/>
    </source>
</evidence>
<proteinExistence type="predicted"/>
<keyword evidence="1 2" id="KW-0193">Cuticle</keyword>
<protein>
    <submittedName>
        <fullName evidence="4">Uncharacterized protein</fullName>
    </submittedName>
</protein>
<dbReference type="InterPro" id="IPR000618">
    <property type="entry name" value="Insect_cuticle"/>
</dbReference>
<dbReference type="Proteomes" id="UP001159042">
    <property type="component" value="Unassembled WGS sequence"/>
</dbReference>
<dbReference type="GO" id="GO:0008010">
    <property type="term" value="F:structural constituent of chitin-based larval cuticle"/>
    <property type="evidence" value="ECO:0007669"/>
    <property type="project" value="TreeGrafter"/>
</dbReference>
<evidence type="ECO:0000313" key="5">
    <source>
        <dbReference type="Proteomes" id="UP001159042"/>
    </source>
</evidence>
<sequence length="166" mass="18143">MVWFEVLVVILALLTRAWAQIYPYTPRPFALQTYSAPHEIVISPTRLPVASYVQSNVHVPILRQDQDVREDGVYQYGYETANGIAAEEHGGPAGPNGGTAAQGSYTYTSPEGRVISISYVADENGFRAVGDAIPTPPPIPPAIARSLAYIAAHPQPVDPYNVQRYY</sequence>
<feature type="signal peptide" evidence="3">
    <location>
        <begin position="1"/>
        <end position="19"/>
    </location>
</feature>
<dbReference type="InterPro" id="IPR050468">
    <property type="entry name" value="Cuticle_Struct_Prot"/>
</dbReference>
<evidence type="ECO:0000256" key="3">
    <source>
        <dbReference type="SAM" id="SignalP"/>
    </source>
</evidence>
<comment type="caution">
    <text evidence="4">The sequence shown here is derived from an EMBL/GenBank/DDBJ whole genome shotgun (WGS) entry which is preliminary data.</text>
</comment>
<name>A0AAV8W2Z4_9CUCU</name>
<evidence type="ECO:0000256" key="2">
    <source>
        <dbReference type="PROSITE-ProRule" id="PRU00497"/>
    </source>
</evidence>
<dbReference type="AlphaFoldDB" id="A0AAV8W2Z4"/>
<evidence type="ECO:0000313" key="4">
    <source>
        <dbReference type="EMBL" id="KAJ8920808.1"/>
    </source>
</evidence>
<reference evidence="4 5" key="1">
    <citation type="journal article" date="2023" name="Insect Mol. Biol.">
        <title>Genome sequencing provides insights into the evolution of gene families encoding plant cell wall-degrading enzymes in longhorned beetles.</title>
        <authorList>
            <person name="Shin N.R."/>
            <person name="Okamura Y."/>
            <person name="Kirsch R."/>
            <person name="Pauchet Y."/>
        </authorList>
    </citation>
    <scope>NUCLEOTIDE SEQUENCE [LARGE SCALE GENOMIC DNA]</scope>
    <source>
        <strain evidence="4">EAD_L_NR</strain>
    </source>
</reference>
<organism evidence="4 5">
    <name type="scientific">Exocentrus adspersus</name>
    <dbReference type="NCBI Taxonomy" id="1586481"/>
    <lineage>
        <taxon>Eukaryota</taxon>
        <taxon>Metazoa</taxon>
        <taxon>Ecdysozoa</taxon>
        <taxon>Arthropoda</taxon>
        <taxon>Hexapoda</taxon>
        <taxon>Insecta</taxon>
        <taxon>Pterygota</taxon>
        <taxon>Neoptera</taxon>
        <taxon>Endopterygota</taxon>
        <taxon>Coleoptera</taxon>
        <taxon>Polyphaga</taxon>
        <taxon>Cucujiformia</taxon>
        <taxon>Chrysomeloidea</taxon>
        <taxon>Cerambycidae</taxon>
        <taxon>Lamiinae</taxon>
        <taxon>Acanthocinini</taxon>
        <taxon>Exocentrus</taxon>
    </lineage>
</organism>
<dbReference type="PROSITE" id="PS00233">
    <property type="entry name" value="CHIT_BIND_RR_1"/>
    <property type="match status" value="1"/>
</dbReference>
<keyword evidence="5" id="KW-1185">Reference proteome</keyword>
<accession>A0AAV8W2Z4</accession>
<dbReference type="PANTHER" id="PTHR10380">
    <property type="entry name" value="CUTICLE PROTEIN"/>
    <property type="match status" value="1"/>
</dbReference>
<dbReference type="PANTHER" id="PTHR10380:SF241">
    <property type="entry name" value="CUTICULAR PROTEIN 47EG-RELATED"/>
    <property type="match status" value="1"/>
</dbReference>
<dbReference type="EMBL" id="JANEYG010000013">
    <property type="protein sequence ID" value="KAJ8920808.1"/>
    <property type="molecule type" value="Genomic_DNA"/>
</dbReference>
<feature type="chain" id="PRO_5043608681" evidence="3">
    <location>
        <begin position="20"/>
        <end position="166"/>
    </location>
</feature>
<dbReference type="PRINTS" id="PR00947">
    <property type="entry name" value="CUTICLE"/>
</dbReference>
<dbReference type="Pfam" id="PF00379">
    <property type="entry name" value="Chitin_bind_4"/>
    <property type="match status" value="1"/>
</dbReference>